<evidence type="ECO:0000313" key="3">
    <source>
        <dbReference type="Proteomes" id="UP000652219"/>
    </source>
</evidence>
<name>A0A8H6JFW6_9PEZI</name>
<proteinExistence type="predicted"/>
<dbReference type="AlphaFoldDB" id="A0A8H6JFW6"/>
<evidence type="ECO:0000256" key="1">
    <source>
        <dbReference type="SAM" id="MobiDB-lite"/>
    </source>
</evidence>
<feature type="compositionally biased region" description="Basic and acidic residues" evidence="1">
    <location>
        <begin position="1"/>
        <end position="22"/>
    </location>
</feature>
<protein>
    <submittedName>
        <fullName evidence="2">Uncharacterized protein</fullName>
    </submittedName>
</protein>
<comment type="caution">
    <text evidence="2">The sequence shown here is derived from an EMBL/GenBank/DDBJ whole genome shotgun (WGS) entry which is preliminary data.</text>
</comment>
<feature type="region of interest" description="Disordered" evidence="1">
    <location>
        <begin position="1"/>
        <end position="26"/>
    </location>
</feature>
<accession>A0A8H6JFW6</accession>
<gene>
    <name evidence="2" type="ORF">CSOJ01_05457</name>
</gene>
<evidence type="ECO:0000313" key="2">
    <source>
        <dbReference type="EMBL" id="KAF6811866.1"/>
    </source>
</evidence>
<keyword evidence="3" id="KW-1185">Reference proteome</keyword>
<reference evidence="2 3" key="1">
    <citation type="journal article" date="2020" name="Phytopathology">
        <title>Genome Sequence Resources of Colletotrichum truncatum, C. plurivorum, C. musicola, and C. sojae: Four Species Pathogenic to Soybean (Glycine max).</title>
        <authorList>
            <person name="Rogerio F."/>
            <person name="Boufleur T.R."/>
            <person name="Ciampi-Guillardi M."/>
            <person name="Sukno S.A."/>
            <person name="Thon M.R."/>
            <person name="Massola Junior N.S."/>
            <person name="Baroncelli R."/>
        </authorList>
    </citation>
    <scope>NUCLEOTIDE SEQUENCE [LARGE SCALE GENOMIC DNA]</scope>
    <source>
        <strain evidence="2 3">LFN0009</strain>
    </source>
</reference>
<dbReference type="Proteomes" id="UP000652219">
    <property type="component" value="Unassembled WGS sequence"/>
</dbReference>
<dbReference type="EMBL" id="WIGN01000069">
    <property type="protein sequence ID" value="KAF6811866.1"/>
    <property type="molecule type" value="Genomic_DNA"/>
</dbReference>
<sequence>MRSSEVSERTSGGRDRPNERKPGWTGWQREFAGSVGLAVQGPRPPEPHFAAACPSSLLAAVGQHLQSPRAEKGRMRRAHGRLELNLEARGSRLQPTVPSTFLIAFLFPASASPGAVHHSGGAARYLACHTILGTSRHSVGIPESIPCIVWYRLGEEMHYRLRVDGICFEKEETGNRPGRHAVAWRTTTIT</sequence>
<organism evidence="2 3">
    <name type="scientific">Colletotrichum sojae</name>
    <dbReference type="NCBI Taxonomy" id="2175907"/>
    <lineage>
        <taxon>Eukaryota</taxon>
        <taxon>Fungi</taxon>
        <taxon>Dikarya</taxon>
        <taxon>Ascomycota</taxon>
        <taxon>Pezizomycotina</taxon>
        <taxon>Sordariomycetes</taxon>
        <taxon>Hypocreomycetidae</taxon>
        <taxon>Glomerellales</taxon>
        <taxon>Glomerellaceae</taxon>
        <taxon>Colletotrichum</taxon>
        <taxon>Colletotrichum orchidearum species complex</taxon>
    </lineage>
</organism>